<comment type="catalytic activity">
    <reaction evidence="21">
        <text>decanoyl-CoA + H2O = decanoate + CoA + H(+)</text>
        <dbReference type="Rhea" id="RHEA:40059"/>
        <dbReference type="ChEBI" id="CHEBI:15377"/>
        <dbReference type="ChEBI" id="CHEBI:15378"/>
        <dbReference type="ChEBI" id="CHEBI:27689"/>
        <dbReference type="ChEBI" id="CHEBI:57287"/>
        <dbReference type="ChEBI" id="CHEBI:61430"/>
    </reaction>
    <physiologicalReaction direction="left-to-right" evidence="21">
        <dbReference type="Rhea" id="RHEA:40060"/>
    </physiologicalReaction>
</comment>
<evidence type="ECO:0000259" key="24">
    <source>
        <dbReference type="Pfam" id="PF03061"/>
    </source>
</evidence>
<evidence type="ECO:0000256" key="21">
    <source>
        <dbReference type="ARBA" id="ARBA00047969"/>
    </source>
</evidence>
<evidence type="ECO:0000256" key="18">
    <source>
        <dbReference type="ARBA" id="ARBA00043210"/>
    </source>
</evidence>
<comment type="catalytic activity">
    <reaction evidence="13">
        <text>(5Z,8Z,11Z,14Z)-eicosatetraenoyl-CoA + H2O = (5Z,8Z,11Z,14Z)-eicosatetraenoate + CoA + H(+)</text>
        <dbReference type="Rhea" id="RHEA:40151"/>
        <dbReference type="ChEBI" id="CHEBI:15377"/>
        <dbReference type="ChEBI" id="CHEBI:15378"/>
        <dbReference type="ChEBI" id="CHEBI:32395"/>
        <dbReference type="ChEBI" id="CHEBI:57287"/>
        <dbReference type="ChEBI" id="CHEBI:57368"/>
    </reaction>
    <physiologicalReaction direction="left-to-right" evidence="13">
        <dbReference type="Rhea" id="RHEA:40152"/>
    </physiologicalReaction>
</comment>
<sequence>MNEADFIATTEDERAAASTATASDDNSHRGGFRPIDPAVGDRGGPRYGEFIEQVRLFMDNVRLACPTPEMGDDLIDTLKDLNAKLASVQIDEWHTPAGTRIDLPARGNITLPPFTVDNVDKDAGAVDMTVTFTNYHLGGNNAAHGGQVAVAFDDIGGYASAVATNGICRTGYLKVDYRSVTPLNTPLKVRAWADRVDGRKAFIKGTMHDGDRLCAELDGLFIRLNPGQP</sequence>
<comment type="catalytic activity">
    <reaction evidence="23">
        <text>tetradecanoyl-CoA + H2O = tetradecanoate + CoA + H(+)</text>
        <dbReference type="Rhea" id="RHEA:40119"/>
        <dbReference type="ChEBI" id="CHEBI:15377"/>
        <dbReference type="ChEBI" id="CHEBI:15378"/>
        <dbReference type="ChEBI" id="CHEBI:30807"/>
        <dbReference type="ChEBI" id="CHEBI:57287"/>
        <dbReference type="ChEBI" id="CHEBI:57385"/>
    </reaction>
    <physiologicalReaction direction="left-to-right" evidence="23">
        <dbReference type="Rhea" id="RHEA:40120"/>
    </physiologicalReaction>
</comment>
<evidence type="ECO:0000256" key="13">
    <source>
        <dbReference type="ARBA" id="ARBA00035852"/>
    </source>
</evidence>
<evidence type="ECO:0000256" key="11">
    <source>
        <dbReference type="ARBA" id="ARBA00023136"/>
    </source>
</evidence>
<evidence type="ECO:0000256" key="2">
    <source>
        <dbReference type="ARBA" id="ARBA00004496"/>
    </source>
</evidence>
<protein>
    <recommendedName>
        <fullName evidence="17">Acyl-coenzyme A thioesterase THEM4</fullName>
        <ecNumber evidence="16">3.1.2.2</ecNumber>
    </recommendedName>
    <alternativeName>
        <fullName evidence="18">Thioesterase superfamily member 4</fullName>
    </alternativeName>
</protein>
<evidence type="ECO:0000256" key="20">
    <source>
        <dbReference type="ARBA" id="ARBA00047734"/>
    </source>
</evidence>
<evidence type="ECO:0000256" key="15">
    <source>
        <dbReference type="ARBA" id="ARBA00038456"/>
    </source>
</evidence>
<keyword evidence="10" id="KW-0443">Lipid metabolism</keyword>
<dbReference type="PANTHER" id="PTHR12418">
    <property type="entry name" value="ACYL-COENZYME A THIOESTERASE THEM4"/>
    <property type="match status" value="1"/>
</dbReference>
<keyword evidence="6" id="KW-0053">Apoptosis</keyword>
<keyword evidence="4" id="KW-1003">Cell membrane</keyword>
<keyword evidence="8" id="KW-0276">Fatty acid metabolism</keyword>
<dbReference type="EMBL" id="CP045810">
    <property type="protein sequence ID" value="QHN41795.1"/>
    <property type="molecule type" value="Genomic_DNA"/>
</dbReference>
<dbReference type="GO" id="GO:0016020">
    <property type="term" value="C:membrane"/>
    <property type="evidence" value="ECO:0007669"/>
    <property type="project" value="UniProtKB-SubCell"/>
</dbReference>
<evidence type="ECO:0000256" key="16">
    <source>
        <dbReference type="ARBA" id="ARBA00038848"/>
    </source>
</evidence>
<comment type="catalytic activity">
    <reaction evidence="20">
        <text>hexadecanoyl-CoA + H2O = hexadecanoate + CoA + H(+)</text>
        <dbReference type="Rhea" id="RHEA:16645"/>
        <dbReference type="ChEBI" id="CHEBI:7896"/>
        <dbReference type="ChEBI" id="CHEBI:15377"/>
        <dbReference type="ChEBI" id="CHEBI:15378"/>
        <dbReference type="ChEBI" id="CHEBI:57287"/>
        <dbReference type="ChEBI" id="CHEBI:57379"/>
        <dbReference type="EC" id="3.1.2.2"/>
    </reaction>
    <physiologicalReaction direction="left-to-right" evidence="20">
        <dbReference type="Rhea" id="RHEA:16646"/>
    </physiologicalReaction>
</comment>
<evidence type="ECO:0000313" key="25">
    <source>
        <dbReference type="EMBL" id="QHN41795.1"/>
    </source>
</evidence>
<evidence type="ECO:0000256" key="9">
    <source>
        <dbReference type="ARBA" id="ARBA00022946"/>
    </source>
</evidence>
<reference evidence="25" key="1">
    <citation type="journal article" date="2021" name="Nat. Microbiol.">
        <title>Cocultivation of an ultrasmall environmental parasitic bacterium with lytic ability against bacteria associated with wastewater foams.</title>
        <authorList>
            <person name="Batinovic S."/>
            <person name="Rose J.J.A."/>
            <person name="Ratcliffe J."/>
            <person name="Seviour R.J."/>
            <person name="Petrovski S."/>
        </authorList>
    </citation>
    <scope>NUCLEOTIDE SEQUENCE</scope>
    <source>
        <strain evidence="25">CON44</strain>
    </source>
</reference>
<evidence type="ECO:0000256" key="6">
    <source>
        <dbReference type="ARBA" id="ARBA00022703"/>
    </source>
</evidence>
<evidence type="ECO:0000256" key="4">
    <source>
        <dbReference type="ARBA" id="ARBA00022475"/>
    </source>
</evidence>
<comment type="catalytic activity">
    <reaction evidence="22">
        <text>dodecanoyl-CoA + H2O = dodecanoate + CoA + H(+)</text>
        <dbReference type="Rhea" id="RHEA:30135"/>
        <dbReference type="ChEBI" id="CHEBI:15377"/>
        <dbReference type="ChEBI" id="CHEBI:15378"/>
        <dbReference type="ChEBI" id="CHEBI:18262"/>
        <dbReference type="ChEBI" id="CHEBI:57287"/>
        <dbReference type="ChEBI" id="CHEBI:57375"/>
    </reaction>
    <physiologicalReaction direction="left-to-right" evidence="22">
        <dbReference type="Rhea" id="RHEA:30136"/>
    </physiologicalReaction>
</comment>
<evidence type="ECO:0000256" key="5">
    <source>
        <dbReference type="ARBA" id="ARBA00022490"/>
    </source>
</evidence>
<comment type="catalytic activity">
    <reaction evidence="14">
        <text>(9Z)-octadecenoyl-CoA + H2O = (9Z)-octadecenoate + CoA + H(+)</text>
        <dbReference type="Rhea" id="RHEA:40139"/>
        <dbReference type="ChEBI" id="CHEBI:15377"/>
        <dbReference type="ChEBI" id="CHEBI:15378"/>
        <dbReference type="ChEBI" id="CHEBI:30823"/>
        <dbReference type="ChEBI" id="CHEBI:57287"/>
        <dbReference type="ChEBI" id="CHEBI:57387"/>
    </reaction>
    <physiologicalReaction direction="left-to-right" evidence="14">
        <dbReference type="Rhea" id="RHEA:40140"/>
    </physiologicalReaction>
</comment>
<evidence type="ECO:0000256" key="12">
    <source>
        <dbReference type="ARBA" id="ARBA00023273"/>
    </source>
</evidence>
<dbReference type="PANTHER" id="PTHR12418:SF19">
    <property type="entry name" value="ACYL-COENZYME A THIOESTERASE THEM4"/>
    <property type="match status" value="1"/>
</dbReference>
<keyword evidence="12" id="KW-0966">Cell projection</keyword>
<evidence type="ECO:0000256" key="14">
    <source>
        <dbReference type="ARBA" id="ARBA00037002"/>
    </source>
</evidence>
<keyword evidence="5" id="KW-0963">Cytoplasm</keyword>
<evidence type="ECO:0000256" key="22">
    <source>
        <dbReference type="ARBA" id="ARBA00048074"/>
    </source>
</evidence>
<evidence type="ECO:0000256" key="3">
    <source>
        <dbReference type="ARBA" id="ARBA00004632"/>
    </source>
</evidence>
<dbReference type="InterPro" id="IPR052365">
    <property type="entry name" value="THEM4/THEM5_acyl-CoA_thioest"/>
</dbReference>
<evidence type="ECO:0000256" key="17">
    <source>
        <dbReference type="ARBA" id="ARBA00040123"/>
    </source>
</evidence>
<dbReference type="SUPFAM" id="SSF54637">
    <property type="entry name" value="Thioesterase/thiol ester dehydrase-isomerase"/>
    <property type="match status" value="1"/>
</dbReference>
<dbReference type="GO" id="GO:0005737">
    <property type="term" value="C:cytoplasm"/>
    <property type="evidence" value="ECO:0007669"/>
    <property type="project" value="UniProtKB-SubCell"/>
</dbReference>
<accession>A0A857L453</accession>
<dbReference type="InterPro" id="IPR029069">
    <property type="entry name" value="HotDog_dom_sf"/>
</dbReference>
<keyword evidence="9" id="KW-0809">Transit peptide</keyword>
<keyword evidence="11" id="KW-0472">Membrane</keyword>
<dbReference type="EC" id="3.1.2.2" evidence="16"/>
<dbReference type="GO" id="GO:0016787">
    <property type="term" value="F:hydrolase activity"/>
    <property type="evidence" value="ECO:0007669"/>
    <property type="project" value="UniProtKB-KW"/>
</dbReference>
<evidence type="ECO:0000256" key="1">
    <source>
        <dbReference type="ARBA" id="ARBA00004170"/>
    </source>
</evidence>
<organism evidence="25">
    <name type="scientific">Gordonia amarae</name>
    <dbReference type="NCBI Taxonomy" id="36821"/>
    <lineage>
        <taxon>Bacteria</taxon>
        <taxon>Bacillati</taxon>
        <taxon>Actinomycetota</taxon>
        <taxon>Actinomycetes</taxon>
        <taxon>Mycobacteriales</taxon>
        <taxon>Gordoniaceae</taxon>
        <taxon>Gordonia</taxon>
    </lineage>
</organism>
<proteinExistence type="inferred from homology"/>
<evidence type="ECO:0000256" key="19">
    <source>
        <dbReference type="ARBA" id="ARBA00047588"/>
    </source>
</evidence>
<comment type="catalytic activity">
    <reaction evidence="19">
        <text>octanoyl-CoA + H2O = octanoate + CoA + H(+)</text>
        <dbReference type="Rhea" id="RHEA:30143"/>
        <dbReference type="ChEBI" id="CHEBI:15377"/>
        <dbReference type="ChEBI" id="CHEBI:15378"/>
        <dbReference type="ChEBI" id="CHEBI:25646"/>
        <dbReference type="ChEBI" id="CHEBI:57287"/>
        <dbReference type="ChEBI" id="CHEBI:57386"/>
    </reaction>
    <physiologicalReaction direction="left-to-right" evidence="19">
        <dbReference type="Rhea" id="RHEA:30144"/>
    </physiologicalReaction>
</comment>
<keyword evidence="7" id="KW-0378">Hydrolase</keyword>
<dbReference type="Pfam" id="PF03061">
    <property type="entry name" value="4HBT"/>
    <property type="match status" value="1"/>
</dbReference>
<dbReference type="GO" id="GO:0006631">
    <property type="term" value="P:fatty acid metabolic process"/>
    <property type="evidence" value="ECO:0007669"/>
    <property type="project" value="UniProtKB-KW"/>
</dbReference>
<comment type="similarity">
    <text evidence="15">Belongs to the THEM4/THEM5 thioesterase family.</text>
</comment>
<feature type="domain" description="Thioesterase" evidence="24">
    <location>
        <begin position="141"/>
        <end position="212"/>
    </location>
</feature>
<evidence type="ECO:0000256" key="23">
    <source>
        <dbReference type="ARBA" id="ARBA00048180"/>
    </source>
</evidence>
<evidence type="ECO:0000256" key="8">
    <source>
        <dbReference type="ARBA" id="ARBA00022832"/>
    </source>
</evidence>
<comment type="subcellular location">
    <subcellularLocation>
        <location evidence="3">Cell projection</location>
        <location evidence="3">Ruffle membrane</location>
    </subcellularLocation>
    <subcellularLocation>
        <location evidence="2">Cytoplasm</location>
    </subcellularLocation>
    <subcellularLocation>
        <location evidence="1">Membrane</location>
        <topology evidence="1">Peripheral membrane protein</topology>
    </subcellularLocation>
</comment>
<dbReference type="CDD" id="cd03443">
    <property type="entry name" value="PaaI_thioesterase"/>
    <property type="match status" value="1"/>
</dbReference>
<name>A0A857L453_9ACTN</name>
<evidence type="ECO:0000256" key="7">
    <source>
        <dbReference type="ARBA" id="ARBA00022801"/>
    </source>
</evidence>
<dbReference type="AlphaFoldDB" id="A0A857L453"/>
<dbReference type="InterPro" id="IPR006683">
    <property type="entry name" value="Thioestr_dom"/>
</dbReference>
<gene>
    <name evidence="25" type="ORF">GII30_04245</name>
</gene>
<evidence type="ECO:0000256" key="10">
    <source>
        <dbReference type="ARBA" id="ARBA00023098"/>
    </source>
</evidence>
<dbReference type="Gene3D" id="3.10.129.10">
    <property type="entry name" value="Hotdog Thioesterase"/>
    <property type="match status" value="1"/>
</dbReference>